<feature type="signal peptide" evidence="1">
    <location>
        <begin position="1"/>
        <end position="20"/>
    </location>
</feature>
<dbReference type="AlphaFoldDB" id="A0A834Y0P2"/>
<sequence>MNKCLIIIFFCINLCDFLTAKEPIGYRKIDDSCEISDESFKTINVISNHGLADSCSLLISASPEADDDFDIQLRITKDSNICDTGIEYVDTENPKITSVKDDGVVICSFKIYLNIIEKLEKTQGYRNIDDSCELSAESIKTISVISRWGLPDSCSLVILASPEEDDDYDVKLKITKDSNVCDTGIGYVDPENPKITSVKDDAIVICSFRIHLNIIEKLEETRGFKYLGKDWKILNSCKEGRLCVNSYAFFMNTAQWWRDNKYNFLFLRPSIVTWEYSDTDYKF</sequence>
<dbReference type="EMBL" id="JACMRX010000002">
    <property type="protein sequence ID" value="KAF7995622.1"/>
    <property type="molecule type" value="Genomic_DNA"/>
</dbReference>
<reference evidence="2 3" key="1">
    <citation type="submission" date="2020-08" db="EMBL/GenBank/DDBJ databases">
        <title>Aphidius gifuensis genome sequencing and assembly.</title>
        <authorList>
            <person name="Du Z."/>
        </authorList>
    </citation>
    <scope>NUCLEOTIDE SEQUENCE [LARGE SCALE GENOMIC DNA]</scope>
    <source>
        <strain evidence="2">YNYX2018</strain>
        <tissue evidence="2">Adults</tissue>
    </source>
</reference>
<proteinExistence type="predicted"/>
<comment type="caution">
    <text evidence="2">The sequence shown here is derived from an EMBL/GenBank/DDBJ whole genome shotgun (WGS) entry which is preliminary data.</text>
</comment>
<gene>
    <name evidence="2" type="ORF">HCN44_006729</name>
</gene>
<evidence type="ECO:0008006" key="4">
    <source>
        <dbReference type="Google" id="ProtNLM"/>
    </source>
</evidence>
<keyword evidence="1" id="KW-0732">Signal</keyword>
<organism evidence="2 3">
    <name type="scientific">Aphidius gifuensis</name>
    <name type="common">Parasitoid wasp</name>
    <dbReference type="NCBI Taxonomy" id="684658"/>
    <lineage>
        <taxon>Eukaryota</taxon>
        <taxon>Metazoa</taxon>
        <taxon>Ecdysozoa</taxon>
        <taxon>Arthropoda</taxon>
        <taxon>Hexapoda</taxon>
        <taxon>Insecta</taxon>
        <taxon>Pterygota</taxon>
        <taxon>Neoptera</taxon>
        <taxon>Endopterygota</taxon>
        <taxon>Hymenoptera</taxon>
        <taxon>Apocrita</taxon>
        <taxon>Ichneumonoidea</taxon>
        <taxon>Braconidae</taxon>
        <taxon>Aphidiinae</taxon>
        <taxon>Aphidius</taxon>
    </lineage>
</organism>
<evidence type="ECO:0000313" key="3">
    <source>
        <dbReference type="Proteomes" id="UP000639338"/>
    </source>
</evidence>
<keyword evidence="3" id="KW-1185">Reference proteome</keyword>
<accession>A0A834Y0P2</accession>
<dbReference type="Proteomes" id="UP000639338">
    <property type="component" value="Unassembled WGS sequence"/>
</dbReference>
<protein>
    <recommendedName>
        <fullName evidence="4">Odorant-binding protein</fullName>
    </recommendedName>
</protein>
<feature type="chain" id="PRO_5032840925" description="Odorant-binding protein" evidence="1">
    <location>
        <begin position="21"/>
        <end position="283"/>
    </location>
</feature>
<evidence type="ECO:0000313" key="2">
    <source>
        <dbReference type="EMBL" id="KAF7995622.1"/>
    </source>
</evidence>
<name>A0A834Y0P2_APHGI</name>
<evidence type="ECO:0000256" key="1">
    <source>
        <dbReference type="SAM" id="SignalP"/>
    </source>
</evidence>